<evidence type="ECO:0000256" key="1">
    <source>
        <dbReference type="SAM" id="MobiDB-lite"/>
    </source>
</evidence>
<feature type="region of interest" description="Disordered" evidence="1">
    <location>
        <begin position="40"/>
        <end position="71"/>
    </location>
</feature>
<keyword evidence="4" id="KW-1185">Reference proteome</keyword>
<comment type="caution">
    <text evidence="3">The sequence shown here is derived from an EMBL/GenBank/DDBJ whole genome shotgun (WGS) entry which is preliminary data.</text>
</comment>
<evidence type="ECO:0000313" key="4">
    <source>
        <dbReference type="Proteomes" id="UP000005801"/>
    </source>
</evidence>
<sequence>MEDRMTAMKTVGIVAATVAATALIGGGAYWFYRRRQKKKDAEAEEAEAPADADDDGSDPVTPEERRARGHYVPRTEIDADVMKKFEEAFGGGYAPPKDEVIDHLTQEDVVLFGVESEPVPGYPETREEVLTAKVRTVERSVVRARVIGPVVHAEHHGSHAGHGFRVGDMVEVPRGVILLAARPKPTEAKGYDSQGKSAATFQPSHKTKKTYEIHPGTPYDLVMPYITEDIEWYVDRELVKFELIGTKGLHQQIVFSEGSMRGGVTLRALDRDPETGLVFVARWELDIQP</sequence>
<gene>
    <name evidence="3" type="ORF">PPSIR1_19129</name>
</gene>
<name>A6G7Z1_9BACT</name>
<keyword evidence="2" id="KW-0812">Transmembrane</keyword>
<dbReference type="EMBL" id="ABCS01000037">
    <property type="protein sequence ID" value="EDM77953.1"/>
    <property type="molecule type" value="Genomic_DNA"/>
</dbReference>
<dbReference type="Proteomes" id="UP000005801">
    <property type="component" value="Unassembled WGS sequence"/>
</dbReference>
<evidence type="ECO:0000313" key="3">
    <source>
        <dbReference type="EMBL" id="EDM77953.1"/>
    </source>
</evidence>
<feature type="transmembrane region" description="Helical" evidence="2">
    <location>
        <begin position="12"/>
        <end position="32"/>
    </location>
</feature>
<dbReference type="AlphaFoldDB" id="A6G7Z1"/>
<protein>
    <submittedName>
        <fullName evidence="3">Uncharacterized protein</fullName>
    </submittedName>
</protein>
<dbReference type="STRING" id="391625.PPSIR1_19129"/>
<proteinExistence type="predicted"/>
<keyword evidence="2" id="KW-1133">Transmembrane helix</keyword>
<organism evidence="3 4">
    <name type="scientific">Plesiocystis pacifica SIR-1</name>
    <dbReference type="NCBI Taxonomy" id="391625"/>
    <lineage>
        <taxon>Bacteria</taxon>
        <taxon>Pseudomonadati</taxon>
        <taxon>Myxococcota</taxon>
        <taxon>Polyangia</taxon>
        <taxon>Nannocystales</taxon>
        <taxon>Nannocystaceae</taxon>
        <taxon>Plesiocystis</taxon>
    </lineage>
</organism>
<feature type="compositionally biased region" description="Acidic residues" evidence="1">
    <location>
        <begin position="42"/>
        <end position="57"/>
    </location>
</feature>
<accession>A6G7Z1</accession>
<reference evidence="3 4" key="1">
    <citation type="submission" date="2007-06" db="EMBL/GenBank/DDBJ databases">
        <authorList>
            <person name="Shimkets L."/>
            <person name="Ferriera S."/>
            <person name="Johnson J."/>
            <person name="Kravitz S."/>
            <person name="Beeson K."/>
            <person name="Sutton G."/>
            <person name="Rogers Y.-H."/>
            <person name="Friedman R."/>
            <person name="Frazier M."/>
            <person name="Venter J.C."/>
        </authorList>
    </citation>
    <scope>NUCLEOTIDE SEQUENCE [LARGE SCALE GENOMIC DNA]</scope>
    <source>
        <strain evidence="3 4">SIR-1</strain>
    </source>
</reference>
<keyword evidence="2" id="KW-0472">Membrane</keyword>
<evidence type="ECO:0000256" key="2">
    <source>
        <dbReference type="SAM" id="Phobius"/>
    </source>
</evidence>